<comment type="pathway">
    <text evidence="3">Amino-acid degradation; L-arginine degradation via AST pathway; L-glutamate and succinate from L-arginine: step 2/5.</text>
</comment>
<dbReference type="NCBIfam" id="TIGR03241">
    <property type="entry name" value="arg_catab_astB"/>
    <property type="match status" value="1"/>
</dbReference>
<feature type="binding site" evidence="3">
    <location>
        <position position="365"/>
    </location>
    <ligand>
        <name>substrate</name>
    </ligand>
</feature>
<name>A0A139SQG8_9GAMM</name>
<dbReference type="SUPFAM" id="SSF55909">
    <property type="entry name" value="Pentein"/>
    <property type="match status" value="1"/>
</dbReference>
<sequence length="448" mass="48948">MPSVELNLDGLVGPTHNYSGLAFGNVASQSNKEQIANPRVSALQGLAKMKALHDLGFVQGVLAPQERPSVATLRRLGFSGSDRRVIEQAAKQAPKVLAAVSSAASMWTANAATVSPGPDTIDGRVHFTAANLNSHFHRALEHETTSRLLKAIFQNETQFAHHRALPSVLHFADEGAANHNRLCKDYGLPGVELFVYGRRAFDASCPQPCRYPARQTLEACEAIVRLHGLAENRVVYAQQNPAVIDQGVFHNDVIAVANGEVLFYHQEAFLDTEKVLAELAEKLSQSGGKLQPLCVPTEAVSVADAVSSYLFNSQLLTRLDGRTLLVVPEECQQNPRVAQYLSALLETNGAIAEVKFFDLKQSMQNGGGPACLRLRVALTQNQLIAVNPAVLLNEALYQKLSAWVNKHYRDRLTFADLADPQLLIECRTALDELSQLLQLASVYPFQLD</sequence>
<feature type="binding site" evidence="3">
    <location>
        <position position="110"/>
    </location>
    <ligand>
        <name>substrate</name>
    </ligand>
</feature>
<feature type="active site" description="Nucleophile" evidence="3">
    <location>
        <position position="371"/>
    </location>
</feature>
<protein>
    <recommendedName>
        <fullName evidence="3 4">N-succinylarginine dihydrolase</fullName>
        <ecNumber evidence="3 4">3.5.3.23</ecNumber>
    </recommendedName>
</protein>
<comment type="function">
    <text evidence="3">Catalyzes the hydrolysis of N(2)-succinylarginine into N(2)-succinylornithine, ammonia and CO(2).</text>
</comment>
<comment type="subunit">
    <text evidence="3">Homodimer.</text>
</comment>
<dbReference type="GO" id="GO:0019544">
    <property type="term" value="P:L-arginine catabolic process to L-glutamate"/>
    <property type="evidence" value="ECO:0007669"/>
    <property type="project" value="UniProtKB-UniRule"/>
</dbReference>
<keyword evidence="2 3" id="KW-0378">Hydrolase</keyword>
<dbReference type="PANTHER" id="PTHR30420:SF2">
    <property type="entry name" value="N-SUCCINYLARGININE DIHYDROLASE"/>
    <property type="match status" value="1"/>
</dbReference>
<evidence type="ECO:0000256" key="4">
    <source>
        <dbReference type="NCBIfam" id="TIGR03241"/>
    </source>
</evidence>
<dbReference type="PANTHER" id="PTHR30420">
    <property type="entry name" value="N-SUCCINYLARGININE DIHYDROLASE"/>
    <property type="match status" value="1"/>
</dbReference>
<dbReference type="Proteomes" id="UP000072660">
    <property type="component" value="Unassembled WGS sequence"/>
</dbReference>
<evidence type="ECO:0000256" key="2">
    <source>
        <dbReference type="ARBA" id="ARBA00022801"/>
    </source>
</evidence>
<feature type="active site" evidence="3">
    <location>
        <position position="250"/>
    </location>
</feature>
<dbReference type="Pfam" id="PF04996">
    <property type="entry name" value="AstB"/>
    <property type="match status" value="1"/>
</dbReference>
<keyword evidence="6" id="KW-1185">Reference proteome</keyword>
<organism evidence="5 6">
    <name type="scientific">Ventosimonas gracilis</name>
    <dbReference type="NCBI Taxonomy" id="1680762"/>
    <lineage>
        <taxon>Bacteria</taxon>
        <taxon>Pseudomonadati</taxon>
        <taxon>Pseudomonadota</taxon>
        <taxon>Gammaproteobacteria</taxon>
        <taxon>Pseudomonadales</taxon>
        <taxon>Ventosimonadaceae</taxon>
        <taxon>Ventosimonas</taxon>
    </lineage>
</organism>
<evidence type="ECO:0000256" key="3">
    <source>
        <dbReference type="HAMAP-Rule" id="MF_01172"/>
    </source>
</evidence>
<reference evidence="5 6" key="1">
    <citation type="submission" date="2016-02" db="EMBL/GenBank/DDBJ databases">
        <authorList>
            <person name="Wen L."/>
            <person name="He K."/>
            <person name="Yang H."/>
        </authorList>
    </citation>
    <scope>NUCLEOTIDE SEQUENCE [LARGE SCALE GENOMIC DNA]</scope>
    <source>
        <strain evidence="5 6">CV58</strain>
    </source>
</reference>
<dbReference type="AlphaFoldDB" id="A0A139SQG8"/>
<comment type="catalytic activity">
    <reaction evidence="3">
        <text>N(2)-succinyl-L-arginine + 2 H2O + 2 H(+) = N(2)-succinyl-L-ornithine + 2 NH4(+) + CO2</text>
        <dbReference type="Rhea" id="RHEA:19533"/>
        <dbReference type="ChEBI" id="CHEBI:15377"/>
        <dbReference type="ChEBI" id="CHEBI:15378"/>
        <dbReference type="ChEBI" id="CHEBI:16526"/>
        <dbReference type="ChEBI" id="CHEBI:28938"/>
        <dbReference type="ChEBI" id="CHEBI:58241"/>
        <dbReference type="ChEBI" id="CHEBI:58514"/>
        <dbReference type="EC" id="3.5.3.23"/>
    </reaction>
</comment>
<feature type="binding site" evidence="3">
    <location>
        <begin position="19"/>
        <end position="28"/>
    </location>
    <ligand>
        <name>substrate</name>
    </ligand>
</feature>
<dbReference type="HAMAP" id="MF_01172">
    <property type="entry name" value="AstB"/>
    <property type="match status" value="1"/>
</dbReference>
<dbReference type="EMBL" id="LSZO01000176">
    <property type="protein sequence ID" value="KXU36772.1"/>
    <property type="molecule type" value="Genomic_DNA"/>
</dbReference>
<feature type="binding site" evidence="3">
    <location>
        <position position="214"/>
    </location>
    <ligand>
        <name>substrate</name>
    </ligand>
</feature>
<comment type="caution">
    <text evidence="5">The sequence shown here is derived from an EMBL/GenBank/DDBJ whole genome shotgun (WGS) entry which is preliminary data.</text>
</comment>
<dbReference type="GO" id="GO:0009015">
    <property type="term" value="F:N-succinylarginine dihydrolase activity"/>
    <property type="evidence" value="ECO:0007669"/>
    <property type="project" value="UniProtKB-UniRule"/>
</dbReference>
<evidence type="ECO:0000313" key="6">
    <source>
        <dbReference type="Proteomes" id="UP000072660"/>
    </source>
</evidence>
<proteinExistence type="inferred from homology"/>
<accession>A0A139SQG8</accession>
<dbReference type="NCBIfam" id="NF009789">
    <property type="entry name" value="PRK13281.1"/>
    <property type="match status" value="1"/>
</dbReference>
<feature type="binding site" evidence="3">
    <location>
        <position position="252"/>
    </location>
    <ligand>
        <name>substrate</name>
    </ligand>
</feature>
<keyword evidence="1 3" id="KW-0056">Arginine metabolism</keyword>
<evidence type="ECO:0000313" key="5">
    <source>
        <dbReference type="EMBL" id="KXU36772.1"/>
    </source>
</evidence>
<dbReference type="GO" id="GO:0019545">
    <property type="term" value="P:L-arginine catabolic process to succinate"/>
    <property type="evidence" value="ECO:0007669"/>
    <property type="project" value="UniProtKB-UniRule"/>
</dbReference>
<comment type="similarity">
    <text evidence="3">Belongs to the succinylarginine dihydrolase family.</text>
</comment>
<feature type="binding site" evidence="3">
    <location>
        <begin position="137"/>
        <end position="138"/>
    </location>
    <ligand>
        <name>substrate</name>
    </ligand>
</feature>
<dbReference type="OrthoDB" id="248552at2"/>
<dbReference type="UniPathway" id="UPA00185">
    <property type="reaction ID" value="UER00280"/>
</dbReference>
<dbReference type="InterPro" id="IPR037031">
    <property type="entry name" value="AstB_sf"/>
</dbReference>
<dbReference type="Gene3D" id="3.75.10.20">
    <property type="entry name" value="Succinylarginine dihydrolase"/>
    <property type="match status" value="1"/>
</dbReference>
<dbReference type="InterPro" id="IPR007079">
    <property type="entry name" value="SuccinylArg_d-Hdrlase_AstB"/>
</dbReference>
<feature type="active site" evidence="3">
    <location>
        <position position="174"/>
    </location>
</feature>
<gene>
    <name evidence="3" type="primary">astB</name>
    <name evidence="5" type="ORF">AXE65_04585</name>
</gene>
<dbReference type="EC" id="3.5.3.23" evidence="3 4"/>
<evidence type="ECO:0000256" key="1">
    <source>
        <dbReference type="ARBA" id="ARBA00022503"/>
    </source>
</evidence>
<dbReference type="RefSeq" id="WP_068391447.1">
    <property type="nucleotide sequence ID" value="NZ_LSZO01000176.1"/>
</dbReference>